<dbReference type="InterPro" id="IPR014017">
    <property type="entry name" value="DNA_helicase_UvrD-like_C"/>
</dbReference>
<dbReference type="Gene3D" id="3.40.50.300">
    <property type="entry name" value="P-loop containing nucleotide triphosphate hydrolases"/>
    <property type="match status" value="2"/>
</dbReference>
<dbReference type="SUPFAM" id="SSF52540">
    <property type="entry name" value="P-loop containing nucleoside triphosphate hydrolases"/>
    <property type="match status" value="1"/>
</dbReference>
<evidence type="ECO:0000256" key="7">
    <source>
        <dbReference type="ARBA" id="ARBA00023235"/>
    </source>
</evidence>
<dbReference type="GO" id="GO:0009314">
    <property type="term" value="P:response to radiation"/>
    <property type="evidence" value="ECO:0007669"/>
    <property type="project" value="UniProtKB-ARBA"/>
</dbReference>
<dbReference type="Proteomes" id="UP000002534">
    <property type="component" value="Chromosome"/>
</dbReference>
<dbReference type="GO" id="GO:0005524">
    <property type="term" value="F:ATP binding"/>
    <property type="evidence" value="ECO:0007669"/>
    <property type="project" value="UniProtKB-UniRule"/>
</dbReference>
<dbReference type="PANTHER" id="PTHR11070">
    <property type="entry name" value="UVRD / RECB / PCRA DNA HELICASE FAMILY MEMBER"/>
    <property type="match status" value="1"/>
</dbReference>
<dbReference type="InterPro" id="IPR000212">
    <property type="entry name" value="DNA_helicase_UvrD/REP"/>
</dbReference>
<dbReference type="EMBL" id="CP000142">
    <property type="protein sequence ID" value="ABA90028.1"/>
    <property type="molecule type" value="Genomic_DNA"/>
</dbReference>
<dbReference type="GO" id="GO:0016887">
    <property type="term" value="F:ATP hydrolysis activity"/>
    <property type="evidence" value="ECO:0007669"/>
    <property type="project" value="RHEA"/>
</dbReference>
<evidence type="ECO:0000256" key="10">
    <source>
        <dbReference type="ARBA" id="ARBA00034923"/>
    </source>
</evidence>
<dbReference type="EC" id="5.6.2.4" evidence="9"/>
<keyword evidence="13" id="KW-0175">Coiled coil</keyword>
<dbReference type="Pfam" id="PF13361">
    <property type="entry name" value="UvrD_C"/>
    <property type="match status" value="1"/>
</dbReference>
<evidence type="ECO:0000256" key="1">
    <source>
        <dbReference type="ARBA" id="ARBA00009922"/>
    </source>
</evidence>
<evidence type="ECO:0000256" key="8">
    <source>
        <dbReference type="ARBA" id="ARBA00034617"/>
    </source>
</evidence>
<comment type="catalytic activity">
    <reaction evidence="8">
        <text>Couples ATP hydrolysis with the unwinding of duplex DNA by translocating in the 3'-5' direction.</text>
        <dbReference type="EC" id="5.6.2.4"/>
    </reaction>
</comment>
<gene>
    <name evidence="16" type="primary">pcrA</name>
    <name evidence="16" type="ordered locus">Pcar_2793</name>
</gene>
<dbReference type="KEGG" id="pca:Pcar_2793"/>
<keyword evidence="5 12" id="KW-0067">ATP-binding</keyword>
<dbReference type="InterPro" id="IPR013986">
    <property type="entry name" value="DExx_box_DNA_helicase_dom_sf"/>
</dbReference>
<evidence type="ECO:0000259" key="15">
    <source>
        <dbReference type="PROSITE" id="PS51217"/>
    </source>
</evidence>
<evidence type="ECO:0000256" key="9">
    <source>
        <dbReference type="ARBA" id="ARBA00034808"/>
    </source>
</evidence>
<dbReference type="STRING" id="338963.Pcar_2793"/>
<feature type="coiled-coil region" evidence="13">
    <location>
        <begin position="495"/>
        <end position="522"/>
    </location>
</feature>
<evidence type="ECO:0000313" key="17">
    <source>
        <dbReference type="Proteomes" id="UP000002534"/>
    </source>
</evidence>
<evidence type="ECO:0000313" key="16">
    <source>
        <dbReference type="EMBL" id="ABA90028.1"/>
    </source>
</evidence>
<dbReference type="Pfam" id="PF00580">
    <property type="entry name" value="UvrD-helicase"/>
    <property type="match status" value="1"/>
</dbReference>
<keyword evidence="4 12" id="KW-0347">Helicase</keyword>
<dbReference type="PANTHER" id="PTHR11070:SF2">
    <property type="entry name" value="ATP-DEPENDENT DNA HELICASE SRS2"/>
    <property type="match status" value="1"/>
</dbReference>
<reference evidence="16 17" key="2">
    <citation type="journal article" date="2012" name="BMC Genomics">
        <title>The genome of Pelobacter carbinolicus reveals surprising metabolic capabilities and physiological features.</title>
        <authorList>
            <person name="Aklujkar M."/>
            <person name="Haveman S.A."/>
            <person name="Didonato R.Jr."/>
            <person name="Chertkov O."/>
            <person name="Han C.S."/>
            <person name="Land M.L."/>
            <person name="Brown P."/>
            <person name="Lovley D.R."/>
        </authorList>
    </citation>
    <scope>NUCLEOTIDE SEQUENCE [LARGE SCALE GENOMIC DNA]</scope>
    <source>
        <strain evidence="17">DSM 2380 / NBRC 103641 / GraBd1</strain>
    </source>
</reference>
<dbReference type="HOGENOM" id="CLU_004585_5_2_7"/>
<dbReference type="Gene3D" id="1.10.486.10">
    <property type="entry name" value="PCRA, domain 4"/>
    <property type="match status" value="1"/>
</dbReference>
<keyword evidence="17" id="KW-1185">Reference proteome</keyword>
<evidence type="ECO:0000256" key="5">
    <source>
        <dbReference type="ARBA" id="ARBA00022840"/>
    </source>
</evidence>
<dbReference type="eggNOG" id="COG0210">
    <property type="taxonomic scope" value="Bacteria"/>
</dbReference>
<evidence type="ECO:0000256" key="13">
    <source>
        <dbReference type="SAM" id="Coils"/>
    </source>
</evidence>
<dbReference type="GO" id="GO:0043138">
    <property type="term" value="F:3'-5' DNA helicase activity"/>
    <property type="evidence" value="ECO:0007669"/>
    <property type="project" value="UniProtKB-EC"/>
</dbReference>
<protein>
    <recommendedName>
        <fullName evidence="9">DNA 3'-5' helicase</fullName>
        <ecNumber evidence="9">5.6.2.4</ecNumber>
    </recommendedName>
    <alternativeName>
        <fullName evidence="10">DNA 3'-5' helicase II</fullName>
    </alternativeName>
</protein>
<comment type="similarity">
    <text evidence="1">Belongs to the helicase family. UvrD subfamily.</text>
</comment>
<feature type="binding site" evidence="12">
    <location>
        <begin position="27"/>
        <end position="34"/>
    </location>
    <ligand>
        <name>ATP</name>
        <dbReference type="ChEBI" id="CHEBI:30616"/>
    </ligand>
</feature>
<name>Q3A0S9_SYNC1</name>
<feature type="domain" description="UvrD-like helicase C-terminal" evidence="15">
    <location>
        <begin position="283"/>
        <end position="562"/>
    </location>
</feature>
<dbReference type="Pfam" id="PF21196">
    <property type="entry name" value="PcrA_UvrD_tudor"/>
    <property type="match status" value="1"/>
</dbReference>
<dbReference type="PROSITE" id="PS51198">
    <property type="entry name" value="UVRD_HELICASE_ATP_BIND"/>
    <property type="match status" value="1"/>
</dbReference>
<feature type="domain" description="UvrD-like helicase ATP-binding" evidence="14">
    <location>
        <begin position="6"/>
        <end position="282"/>
    </location>
</feature>
<keyword evidence="6" id="KW-0238">DNA-binding</keyword>
<comment type="catalytic activity">
    <reaction evidence="11">
        <text>ATP + H2O = ADP + phosphate + H(+)</text>
        <dbReference type="Rhea" id="RHEA:13065"/>
        <dbReference type="ChEBI" id="CHEBI:15377"/>
        <dbReference type="ChEBI" id="CHEBI:15378"/>
        <dbReference type="ChEBI" id="CHEBI:30616"/>
        <dbReference type="ChEBI" id="CHEBI:43474"/>
        <dbReference type="ChEBI" id="CHEBI:456216"/>
        <dbReference type="EC" id="5.6.2.4"/>
    </reaction>
</comment>
<dbReference type="OrthoDB" id="9810135at2"/>
<evidence type="ECO:0000256" key="12">
    <source>
        <dbReference type="PROSITE-ProRule" id="PRU00560"/>
    </source>
</evidence>
<evidence type="ECO:0000256" key="11">
    <source>
        <dbReference type="ARBA" id="ARBA00048988"/>
    </source>
</evidence>
<dbReference type="RefSeq" id="WP_011342573.1">
    <property type="nucleotide sequence ID" value="NC_007498.2"/>
</dbReference>
<evidence type="ECO:0000256" key="3">
    <source>
        <dbReference type="ARBA" id="ARBA00022801"/>
    </source>
</evidence>
<dbReference type="CDD" id="cd18807">
    <property type="entry name" value="SF1_C_UvrD"/>
    <property type="match status" value="1"/>
</dbReference>
<dbReference type="CDD" id="cd17932">
    <property type="entry name" value="DEXQc_UvrD"/>
    <property type="match status" value="1"/>
</dbReference>
<dbReference type="InterPro" id="IPR014016">
    <property type="entry name" value="UvrD-like_ATP-bd"/>
</dbReference>
<evidence type="ECO:0000256" key="6">
    <source>
        <dbReference type="ARBA" id="ARBA00023125"/>
    </source>
</evidence>
<sequence length="737" mass="82741">MSDLLTSLNDCQRQAVLHEDGPLLILAGAGSGKTRTLTHRIAYLIQQQQVEPWQVLAVTFTNKAAAEMRERLQSLVGNIDGLWISTFHAACARILRRDGEVLGYGRDFTIYDDQDQQRLIKDCLAQLRITEKDLKPRAVATAIDQAKNRGLLPEEYIPGDHRGEQVARVYELYQKRLQQANALDFGDLLLQTVRLFREYSHIRDAYRRRFAHLLVDEFQDTNQVQYAMVKALADDGRHLCVVGDDDQSIYAWRGAEIGNILNFERDFPGASVIRLEQHYRSSATILEAAGEVVACNIGRKGKTLWTDNPAGEPLTLEPLPDDLEEARFVAAEIARLRDAGRHLRDVAVFYRTNAQSRVLEETLVREGLPYVMVGGVKFYARMEIKDVLAYLRALANPADSLSARRIVNVPSRGIGAVTTGRIAEHEEEAGGFLAACRLCLERGVLKGAAAKKVAAFSAFMERFAQRMTEVPFPQLTADLLEESGYAPNLREEAQSAMTEGERKEAKGRLENLEQLLAGMEEHQATESSLQEYLEQVALVTDLDSYDTRLDRVTLMTLHAAKGLEFPVVFMTGMEEGIFPHGRAAGERDDVEEERRLCYVGMTRAMQKLYLTHARRRRIYGDYQYNAPSRFLAEIPPHLMGDKPAPALQKPATHNLASVFEQIEPTPFEESEDFFEDVQVVPEAEEGLRVGLHVRHVKFGVGVVRRLEGNGDQQKVIVQFPGVGLKKLLVKFAGLEPA</sequence>
<dbReference type="GO" id="GO:0005829">
    <property type="term" value="C:cytosol"/>
    <property type="evidence" value="ECO:0007669"/>
    <property type="project" value="TreeGrafter"/>
</dbReference>
<evidence type="ECO:0000256" key="4">
    <source>
        <dbReference type="ARBA" id="ARBA00022806"/>
    </source>
</evidence>
<keyword evidence="7" id="KW-0413">Isomerase</keyword>
<reference evidence="17" key="1">
    <citation type="submission" date="2005-10" db="EMBL/GenBank/DDBJ databases">
        <title>Complete sequence of Pelobacter carbinolicus DSM 2380.</title>
        <authorList>
            <person name="Copeland A."/>
            <person name="Lucas S."/>
            <person name="Lapidus A."/>
            <person name="Barry K."/>
            <person name="Detter J.C."/>
            <person name="Glavina T."/>
            <person name="Hammon N."/>
            <person name="Israni S."/>
            <person name="Pitluck S."/>
            <person name="Chertkov O."/>
            <person name="Schmutz J."/>
            <person name="Larimer F."/>
            <person name="Land M."/>
            <person name="Kyrpides N."/>
            <person name="Ivanova N."/>
            <person name="Richardson P."/>
        </authorList>
    </citation>
    <scope>NUCLEOTIDE SEQUENCE [LARGE SCALE GENOMIC DNA]</scope>
    <source>
        <strain evidence="17">DSM 2380 / NBRC 103641 / GraBd1</strain>
    </source>
</reference>
<accession>Q3A0S9</accession>
<keyword evidence="3 12" id="KW-0378">Hydrolase</keyword>
<dbReference type="GO" id="GO:0003677">
    <property type="term" value="F:DNA binding"/>
    <property type="evidence" value="ECO:0007669"/>
    <property type="project" value="UniProtKB-KW"/>
</dbReference>
<dbReference type="GO" id="GO:0000725">
    <property type="term" value="P:recombinational repair"/>
    <property type="evidence" value="ECO:0007669"/>
    <property type="project" value="TreeGrafter"/>
</dbReference>
<keyword evidence="2 12" id="KW-0547">Nucleotide-binding</keyword>
<evidence type="ECO:0000259" key="14">
    <source>
        <dbReference type="PROSITE" id="PS51198"/>
    </source>
</evidence>
<dbReference type="Gene3D" id="1.10.10.160">
    <property type="match status" value="1"/>
</dbReference>
<organism evidence="16 17">
    <name type="scientific">Syntrophotalea carbinolica (strain DSM 2380 / NBRC 103641 / GraBd1)</name>
    <name type="common">Pelobacter carbinolicus</name>
    <dbReference type="NCBI Taxonomy" id="338963"/>
    <lineage>
        <taxon>Bacteria</taxon>
        <taxon>Pseudomonadati</taxon>
        <taxon>Thermodesulfobacteriota</taxon>
        <taxon>Desulfuromonadia</taxon>
        <taxon>Desulfuromonadales</taxon>
        <taxon>Syntrophotaleaceae</taxon>
        <taxon>Syntrophotalea</taxon>
    </lineage>
</organism>
<dbReference type="InterPro" id="IPR027417">
    <property type="entry name" value="P-loop_NTPase"/>
</dbReference>
<evidence type="ECO:0000256" key="2">
    <source>
        <dbReference type="ARBA" id="ARBA00022741"/>
    </source>
</evidence>
<dbReference type="GO" id="GO:0033202">
    <property type="term" value="C:DNA helicase complex"/>
    <property type="evidence" value="ECO:0007669"/>
    <property type="project" value="TreeGrafter"/>
</dbReference>
<dbReference type="PROSITE" id="PS51217">
    <property type="entry name" value="UVRD_HELICASE_CTER"/>
    <property type="match status" value="1"/>
</dbReference>
<proteinExistence type="inferred from homology"/>
<dbReference type="FunFam" id="1.10.10.160:FF:000001">
    <property type="entry name" value="ATP-dependent DNA helicase"/>
    <property type="match status" value="1"/>
</dbReference>
<dbReference type="AlphaFoldDB" id="Q3A0S9"/>